<protein>
    <recommendedName>
        <fullName evidence="4">Alpha/beta-hydrolase</fullName>
    </recommendedName>
</protein>
<proteinExistence type="predicted"/>
<gene>
    <name evidence="2" type="ORF">K469DRAFT_743736</name>
</gene>
<sequence length="534" mass="59091">MISPWKTTADRCWLRPTTVYLAADGACCAVALSVIIVATIYSTQPGPRTYYNWFVGLLLGSCLAFACFQHMLLVTQTKTGLLTWWRVCLTRIYWLAVLSSGAIWAIGYIISRKPESAALGWLTFIIGALALRHVWMIPQSQTNDLHVSSPHSAHSTRETYAESPILSTTPACQDHKPSKLHSRRWMALARVTNTALKLIHVLMCILNACGAITLSLQERFPNDSGTITSINLPAGIIAGVNYNCTTAADPTGSKPIIWFEGSPAHGVLDFLGLQHYLAVDHNVSSCSYDPPNFGWSSPLRTGLNNYDGYLPALIAQLGLQNRSMVYAGWADGLVLALKHAIADKEHARAVIALDAAPDGIEWLDKQRMEKWADAQRLAYRSADLAERVSIVRIALSLGVGWGLLPIFMGPTKQSDYFSPSIFPAYSAQRYKDPFWAMQYYSLLQIAAQPSEDPFLVSTVLPPSIKFYTAMTKDVMLDDPASNEFYREMKLDMVQHIANGSVDRVVWCQDLDCSLNFPVTKARWTASVVADFVAT</sequence>
<reference evidence="2" key="1">
    <citation type="journal article" date="2020" name="Stud. Mycol.">
        <title>101 Dothideomycetes genomes: a test case for predicting lifestyles and emergence of pathogens.</title>
        <authorList>
            <person name="Haridas S."/>
            <person name="Albert R."/>
            <person name="Binder M."/>
            <person name="Bloem J."/>
            <person name="Labutti K."/>
            <person name="Salamov A."/>
            <person name="Andreopoulos B."/>
            <person name="Baker S."/>
            <person name="Barry K."/>
            <person name="Bills G."/>
            <person name="Bluhm B."/>
            <person name="Cannon C."/>
            <person name="Castanera R."/>
            <person name="Culley D."/>
            <person name="Daum C."/>
            <person name="Ezra D."/>
            <person name="Gonzalez J."/>
            <person name="Henrissat B."/>
            <person name="Kuo A."/>
            <person name="Liang C."/>
            <person name="Lipzen A."/>
            <person name="Lutzoni F."/>
            <person name="Magnuson J."/>
            <person name="Mondo S."/>
            <person name="Nolan M."/>
            <person name="Ohm R."/>
            <person name="Pangilinan J."/>
            <person name="Park H.-J."/>
            <person name="Ramirez L."/>
            <person name="Alfaro M."/>
            <person name="Sun H."/>
            <person name="Tritt A."/>
            <person name="Yoshinaga Y."/>
            <person name="Zwiers L.-H."/>
            <person name="Turgeon B."/>
            <person name="Goodwin S."/>
            <person name="Spatafora J."/>
            <person name="Crous P."/>
            <person name="Grigoriev I."/>
        </authorList>
    </citation>
    <scope>NUCLEOTIDE SEQUENCE</scope>
    <source>
        <strain evidence="2">CBS 207.26</strain>
    </source>
</reference>
<dbReference type="Gene3D" id="3.40.50.1820">
    <property type="entry name" value="alpha/beta hydrolase"/>
    <property type="match status" value="1"/>
</dbReference>
<evidence type="ECO:0000256" key="1">
    <source>
        <dbReference type="SAM" id="Phobius"/>
    </source>
</evidence>
<evidence type="ECO:0008006" key="4">
    <source>
        <dbReference type="Google" id="ProtNLM"/>
    </source>
</evidence>
<keyword evidence="1" id="KW-0472">Membrane</keyword>
<feature type="transmembrane region" description="Helical" evidence="1">
    <location>
        <begin position="92"/>
        <end position="110"/>
    </location>
</feature>
<feature type="transmembrane region" description="Helical" evidence="1">
    <location>
        <begin position="117"/>
        <end position="135"/>
    </location>
</feature>
<dbReference type="OrthoDB" id="164921at2759"/>
<keyword evidence="1" id="KW-0812">Transmembrane</keyword>
<evidence type="ECO:0000313" key="3">
    <source>
        <dbReference type="Proteomes" id="UP000800200"/>
    </source>
</evidence>
<dbReference type="EMBL" id="ML994610">
    <property type="protein sequence ID" value="KAF2195072.1"/>
    <property type="molecule type" value="Genomic_DNA"/>
</dbReference>
<name>A0A6A6EVP5_9PEZI</name>
<dbReference type="SUPFAM" id="SSF53474">
    <property type="entry name" value="alpha/beta-Hydrolases"/>
    <property type="match status" value="1"/>
</dbReference>
<dbReference type="InterPro" id="IPR029058">
    <property type="entry name" value="AB_hydrolase_fold"/>
</dbReference>
<evidence type="ECO:0000313" key="2">
    <source>
        <dbReference type="EMBL" id="KAF2195072.1"/>
    </source>
</evidence>
<organism evidence="2 3">
    <name type="scientific">Zopfia rhizophila CBS 207.26</name>
    <dbReference type="NCBI Taxonomy" id="1314779"/>
    <lineage>
        <taxon>Eukaryota</taxon>
        <taxon>Fungi</taxon>
        <taxon>Dikarya</taxon>
        <taxon>Ascomycota</taxon>
        <taxon>Pezizomycotina</taxon>
        <taxon>Dothideomycetes</taxon>
        <taxon>Dothideomycetes incertae sedis</taxon>
        <taxon>Zopfiaceae</taxon>
        <taxon>Zopfia</taxon>
    </lineage>
</organism>
<dbReference type="Proteomes" id="UP000800200">
    <property type="component" value="Unassembled WGS sequence"/>
</dbReference>
<feature type="transmembrane region" description="Helical" evidence="1">
    <location>
        <begin position="20"/>
        <end position="41"/>
    </location>
</feature>
<keyword evidence="1" id="KW-1133">Transmembrane helix</keyword>
<accession>A0A6A6EVP5</accession>
<feature type="transmembrane region" description="Helical" evidence="1">
    <location>
        <begin position="53"/>
        <end position="72"/>
    </location>
</feature>
<dbReference type="AlphaFoldDB" id="A0A6A6EVP5"/>
<keyword evidence="3" id="KW-1185">Reference proteome</keyword>